<evidence type="ECO:0000313" key="1">
    <source>
        <dbReference type="EMBL" id="KKM88059.1"/>
    </source>
</evidence>
<organism evidence="1">
    <name type="scientific">marine sediment metagenome</name>
    <dbReference type="NCBI Taxonomy" id="412755"/>
    <lineage>
        <taxon>unclassified sequences</taxon>
        <taxon>metagenomes</taxon>
        <taxon>ecological metagenomes</taxon>
    </lineage>
</organism>
<gene>
    <name evidence="1" type="ORF">LCGC14_1262530</name>
</gene>
<protein>
    <submittedName>
        <fullName evidence="1">Uncharacterized protein</fullName>
    </submittedName>
</protein>
<proteinExistence type="predicted"/>
<dbReference type="EMBL" id="LAZR01007012">
    <property type="protein sequence ID" value="KKM88059.1"/>
    <property type="molecule type" value="Genomic_DNA"/>
</dbReference>
<name>A0A0F9L075_9ZZZZ</name>
<comment type="caution">
    <text evidence="1">The sequence shown here is derived from an EMBL/GenBank/DDBJ whole genome shotgun (WGS) entry which is preliminary data.</text>
</comment>
<sequence>MSERSCDNCGHMKKGRCPYLPWPNACGSHFCNVGQSSRKLIAIVCPHYYEERGVMCGSPCPQYVPDTAEPCPTCQIAQKVIHDKPDCNCKFISEITELYIGG</sequence>
<dbReference type="AlphaFoldDB" id="A0A0F9L075"/>
<reference evidence="1" key="1">
    <citation type="journal article" date="2015" name="Nature">
        <title>Complex archaea that bridge the gap between prokaryotes and eukaryotes.</title>
        <authorList>
            <person name="Spang A."/>
            <person name="Saw J.H."/>
            <person name="Jorgensen S.L."/>
            <person name="Zaremba-Niedzwiedzka K."/>
            <person name="Martijn J."/>
            <person name="Lind A.E."/>
            <person name="van Eijk R."/>
            <person name="Schleper C."/>
            <person name="Guy L."/>
            <person name="Ettema T.J."/>
        </authorList>
    </citation>
    <scope>NUCLEOTIDE SEQUENCE</scope>
</reference>
<accession>A0A0F9L075</accession>